<name>A0A0A6PF93_9GAMM</name>
<sequence>MIEAYFFGDKMEHGNPAASHAAGAILKSTVSGKNMDVEDFQVIEHIHQGVDYLTGTSNWAKTLENRDKHPKKYLDYLCCPKTDKKTARKHRYRETKGGGTQNDWNTVLSSNPDYVKFLRALDDTGQCASFTEYTDKPNRVLRNI</sequence>
<comment type="caution">
    <text evidence="1">The sequence shown here is derived from an EMBL/GenBank/DDBJ whole genome shotgun (WGS) entry which is preliminary data.</text>
</comment>
<dbReference type="EMBL" id="JSZA02000124">
    <property type="protein sequence ID" value="KHD09420.2"/>
    <property type="molecule type" value="Genomic_DNA"/>
</dbReference>
<gene>
    <name evidence="1" type="ORF">PN36_24170</name>
</gene>
<dbReference type="Proteomes" id="UP000030428">
    <property type="component" value="Unassembled WGS sequence"/>
</dbReference>
<evidence type="ECO:0000313" key="2">
    <source>
        <dbReference type="Proteomes" id="UP000030428"/>
    </source>
</evidence>
<proteinExistence type="predicted"/>
<accession>A0A0A6PF93</accession>
<dbReference type="AlphaFoldDB" id="A0A0A6PF93"/>
<reference evidence="1 2" key="1">
    <citation type="journal article" date="2016" name="Front. Microbiol.">
        <title>Single-Cell (Meta-)Genomics of a Dimorphic Candidatus Thiomargarita nelsonii Reveals Genomic Plasticity.</title>
        <authorList>
            <person name="Flood B.E."/>
            <person name="Fliss P."/>
            <person name="Jones D.S."/>
            <person name="Dick G.J."/>
            <person name="Jain S."/>
            <person name="Kaster A.K."/>
            <person name="Winkel M."/>
            <person name="Mussmann M."/>
            <person name="Bailey J."/>
        </authorList>
    </citation>
    <scope>NUCLEOTIDE SEQUENCE [LARGE SCALE GENOMIC DNA]</scope>
    <source>
        <strain evidence="1">Hydrate Ridge</strain>
    </source>
</reference>
<evidence type="ECO:0000313" key="1">
    <source>
        <dbReference type="EMBL" id="KHD09420.2"/>
    </source>
</evidence>
<keyword evidence="2" id="KW-1185">Reference proteome</keyword>
<protein>
    <submittedName>
        <fullName evidence="1">Uncharacterized protein</fullName>
    </submittedName>
</protein>
<organism evidence="1 2">
    <name type="scientific">Candidatus Thiomargarita nelsonii</name>
    <dbReference type="NCBI Taxonomy" id="1003181"/>
    <lineage>
        <taxon>Bacteria</taxon>
        <taxon>Pseudomonadati</taxon>
        <taxon>Pseudomonadota</taxon>
        <taxon>Gammaproteobacteria</taxon>
        <taxon>Thiotrichales</taxon>
        <taxon>Thiotrichaceae</taxon>
        <taxon>Thiomargarita</taxon>
    </lineage>
</organism>